<keyword evidence="3" id="KW-1185">Reference proteome</keyword>
<dbReference type="OrthoDB" id="9050411at2759"/>
<sequence length="310" mass="34641">MAITLNIPIHYPDPQYSDHLFDQISSDSSSPAHLGILPSILDMAKDSFKKIPSSSKSRRIESLYRVFDEAAPSLAKHPSPNSLVISASQMNSKSKVLTVPPSNEGRKVDSMAHQLYSSAALSFKIANYQAAMGAYQRALLNKLQPLLEALPDTSKTTAQPLMDKAFALAAQQMCSGCHASNSATKSLDFAIAFRRHAWLRSTSLGDDMKTKTECLPFEGEGLFHEKTDEIMNDMHKSQNTAKRLNVIPQKQSRPFRSSWRKPYSQSFSKQQRDNSFAAQQSPSYPPRDKQGKSKFHPSTKQQDKRSIKDF</sequence>
<protein>
    <submittedName>
        <fullName evidence="2">Uncharacterized protein</fullName>
    </submittedName>
</protein>
<accession>A0A9Q0XVE0</accession>
<reference evidence="2" key="1">
    <citation type="journal article" date="2023" name="DNA Res.">
        <title>Chromosome-level genome assembly of Phrynocephalus forsythii using third-generation DNA sequencing and Hi-C analysis.</title>
        <authorList>
            <person name="Qi Y."/>
            <person name="Zhao W."/>
            <person name="Zhao Y."/>
            <person name="Niu C."/>
            <person name="Cao S."/>
            <person name="Zhang Y."/>
        </authorList>
    </citation>
    <scope>NUCLEOTIDE SEQUENCE</scope>
    <source>
        <tissue evidence="2">Muscle</tissue>
    </source>
</reference>
<feature type="compositionally biased region" description="Basic and acidic residues" evidence="1">
    <location>
        <begin position="301"/>
        <end position="310"/>
    </location>
</feature>
<name>A0A9Q0XVE0_9SAUR</name>
<gene>
    <name evidence="2" type="ORF">JRQ81_015658</name>
</gene>
<comment type="caution">
    <text evidence="2">The sequence shown here is derived from an EMBL/GenBank/DDBJ whole genome shotgun (WGS) entry which is preliminary data.</text>
</comment>
<evidence type="ECO:0000313" key="2">
    <source>
        <dbReference type="EMBL" id="KAJ7329484.1"/>
    </source>
</evidence>
<dbReference type="Proteomes" id="UP001142489">
    <property type="component" value="Unassembled WGS sequence"/>
</dbReference>
<feature type="compositionally biased region" description="Polar residues" evidence="1">
    <location>
        <begin position="238"/>
        <end position="255"/>
    </location>
</feature>
<dbReference type="EMBL" id="JAPFRF010000006">
    <property type="protein sequence ID" value="KAJ7329484.1"/>
    <property type="molecule type" value="Genomic_DNA"/>
</dbReference>
<evidence type="ECO:0000256" key="1">
    <source>
        <dbReference type="SAM" id="MobiDB-lite"/>
    </source>
</evidence>
<proteinExistence type="predicted"/>
<feature type="region of interest" description="Disordered" evidence="1">
    <location>
        <begin position="238"/>
        <end position="310"/>
    </location>
</feature>
<evidence type="ECO:0000313" key="3">
    <source>
        <dbReference type="Proteomes" id="UP001142489"/>
    </source>
</evidence>
<dbReference type="AlphaFoldDB" id="A0A9Q0XVE0"/>
<organism evidence="2 3">
    <name type="scientific">Phrynocephalus forsythii</name>
    <dbReference type="NCBI Taxonomy" id="171643"/>
    <lineage>
        <taxon>Eukaryota</taxon>
        <taxon>Metazoa</taxon>
        <taxon>Chordata</taxon>
        <taxon>Craniata</taxon>
        <taxon>Vertebrata</taxon>
        <taxon>Euteleostomi</taxon>
        <taxon>Lepidosauria</taxon>
        <taxon>Squamata</taxon>
        <taxon>Bifurcata</taxon>
        <taxon>Unidentata</taxon>
        <taxon>Episquamata</taxon>
        <taxon>Toxicofera</taxon>
        <taxon>Iguania</taxon>
        <taxon>Acrodonta</taxon>
        <taxon>Agamidae</taxon>
        <taxon>Agaminae</taxon>
        <taxon>Phrynocephalus</taxon>
    </lineage>
</organism>
<dbReference type="Gene3D" id="1.10.287.3160">
    <property type="match status" value="1"/>
</dbReference>
<feature type="compositionally biased region" description="Polar residues" evidence="1">
    <location>
        <begin position="263"/>
        <end position="282"/>
    </location>
</feature>